<dbReference type="SUPFAM" id="SSF50993">
    <property type="entry name" value="Peptidase/esterase 'gauge' domain"/>
    <property type="match status" value="1"/>
</dbReference>
<protein>
    <submittedName>
        <fullName evidence="6">Prolyl oligopeptidase family serine peptidase</fullName>
    </submittedName>
</protein>
<dbReference type="InterPro" id="IPR029058">
    <property type="entry name" value="AB_hydrolase_fold"/>
</dbReference>
<dbReference type="PRINTS" id="PR00862">
    <property type="entry name" value="PROLIGOPTASE"/>
</dbReference>
<keyword evidence="7" id="KW-1185">Reference proteome</keyword>
<dbReference type="InterPro" id="IPR002470">
    <property type="entry name" value="Peptidase_S9A"/>
</dbReference>
<dbReference type="EMBL" id="BAABEO010000009">
    <property type="protein sequence ID" value="GAA3678883.1"/>
    <property type="molecule type" value="Genomic_DNA"/>
</dbReference>
<keyword evidence="1" id="KW-0645">Protease</keyword>
<evidence type="ECO:0000259" key="4">
    <source>
        <dbReference type="Pfam" id="PF00326"/>
    </source>
</evidence>
<keyword evidence="2" id="KW-0378">Hydrolase</keyword>
<dbReference type="PANTHER" id="PTHR42881:SF13">
    <property type="entry name" value="PROLYL ENDOPEPTIDASE"/>
    <property type="match status" value="1"/>
</dbReference>
<dbReference type="Pfam" id="PF02897">
    <property type="entry name" value="Peptidase_S9_N"/>
    <property type="match status" value="1"/>
</dbReference>
<dbReference type="Gene3D" id="2.130.10.120">
    <property type="entry name" value="Prolyl oligopeptidase, N-terminal domain"/>
    <property type="match status" value="1"/>
</dbReference>
<accession>A0ABP7C3P9</accession>
<feature type="domain" description="Peptidase S9 prolyl oligopeptidase catalytic" evidence="4">
    <location>
        <begin position="496"/>
        <end position="702"/>
    </location>
</feature>
<gene>
    <name evidence="6" type="ORF">GCM10023081_16430</name>
</gene>
<reference evidence="7" key="1">
    <citation type="journal article" date="2019" name="Int. J. Syst. Evol. Microbiol.">
        <title>The Global Catalogue of Microorganisms (GCM) 10K type strain sequencing project: providing services to taxonomists for standard genome sequencing and annotation.</title>
        <authorList>
            <consortium name="The Broad Institute Genomics Platform"/>
            <consortium name="The Broad Institute Genome Sequencing Center for Infectious Disease"/>
            <person name="Wu L."/>
            <person name="Ma J."/>
        </authorList>
    </citation>
    <scope>NUCLEOTIDE SEQUENCE [LARGE SCALE GENOMIC DNA]</scope>
    <source>
        <strain evidence="7">JCM 30742</strain>
    </source>
</reference>
<name>A0ABP7C3P9_9MICC</name>
<evidence type="ECO:0000256" key="2">
    <source>
        <dbReference type="ARBA" id="ARBA00022801"/>
    </source>
</evidence>
<evidence type="ECO:0000313" key="6">
    <source>
        <dbReference type="EMBL" id="GAA3678883.1"/>
    </source>
</evidence>
<dbReference type="Gene3D" id="3.40.50.1820">
    <property type="entry name" value="alpha/beta hydrolase"/>
    <property type="match status" value="1"/>
</dbReference>
<dbReference type="SUPFAM" id="SSF53474">
    <property type="entry name" value="alpha/beta-Hydrolases"/>
    <property type="match status" value="1"/>
</dbReference>
<evidence type="ECO:0000259" key="5">
    <source>
        <dbReference type="Pfam" id="PF02897"/>
    </source>
</evidence>
<proteinExistence type="predicted"/>
<dbReference type="Proteomes" id="UP001500752">
    <property type="component" value="Unassembled WGS sequence"/>
</dbReference>
<dbReference type="Pfam" id="PF00326">
    <property type="entry name" value="Peptidase_S9"/>
    <property type="match status" value="1"/>
</dbReference>
<evidence type="ECO:0000256" key="3">
    <source>
        <dbReference type="ARBA" id="ARBA00022825"/>
    </source>
</evidence>
<dbReference type="PANTHER" id="PTHR42881">
    <property type="entry name" value="PROLYL ENDOPEPTIDASE"/>
    <property type="match status" value="1"/>
</dbReference>
<dbReference type="InterPro" id="IPR051167">
    <property type="entry name" value="Prolyl_oligopep/macrocyclase"/>
</dbReference>
<dbReference type="InterPro" id="IPR001375">
    <property type="entry name" value="Peptidase_S9_cat"/>
</dbReference>
<comment type="caution">
    <text evidence="6">The sequence shown here is derived from an EMBL/GenBank/DDBJ whole genome shotgun (WGS) entry which is preliminary data.</text>
</comment>
<sequence>MSTPVGPAQGPAHDPYLWLEDTRGERALDWVRTRNAQTEEMLFDDSHRALEASLLEVLDSGERIPAVTKRGDHYYNFWRDAEHPKGLWRRTTWEQYRTDRPAWEVLLDVDALAAAEGVEWVFAGTRMLRPPAGEPYRRALVMLSPDGGDAVEVREFGLDSRDWVAPDDRGFRLPAAKTRVSWDGPDALYVATDFGPGSLTRSSYARTVRRVERGQDPAHAPEVFAVDESHVLAVVSRDARPGFERTVAVDVIDFHNSRTSVLGSDRWRPIEVPTDVQVGLHRQWLLLSPQTPWEVDGRTLAPGTLAVAPLEAFLAGDRTVTEVFVPDESSSLESYDFTRDHLLLNVLHDVSSQVLVADPAHGWAVRPLEVGAELHTFEVAAVDDEDPGTANDYWLTLTGFLTPTTLARGTVDAGPPAPVKRAAGFFAAEGYAVEQHFATSDDGTRIPYFQVAPRGMALDGANPVLMNGYGGFQTSLTPSYSGAVGRAWLERRTPDGRGGVYVVANIRGGGEYGPRWHRAALREARHRAYEDFAAVARDLVARGVTVPERLAATGRSNGGLLVGNMFTGYPELFGAISCGVPLLDMRRYTRLGAGHSWIAEYGDPEVPGDWEFLRTFSPYHRFDDEPLAEGSAYPATLIWTATSDDRVGPEQARKMAAKLIDAGVPDVWYHEALDGGHAGASDNRQSARMLATSYGFLWRTVGAARR</sequence>
<dbReference type="InterPro" id="IPR023302">
    <property type="entry name" value="Pept_S9A_N"/>
</dbReference>
<evidence type="ECO:0000313" key="7">
    <source>
        <dbReference type="Proteomes" id="UP001500752"/>
    </source>
</evidence>
<dbReference type="RefSeq" id="WP_345149923.1">
    <property type="nucleotide sequence ID" value="NZ_BAABEO010000009.1"/>
</dbReference>
<evidence type="ECO:0000256" key="1">
    <source>
        <dbReference type="ARBA" id="ARBA00022670"/>
    </source>
</evidence>
<feature type="domain" description="Peptidase S9A N-terminal" evidence="5">
    <location>
        <begin position="13"/>
        <end position="233"/>
    </location>
</feature>
<organism evidence="6 7">
    <name type="scientific">Arthrobacter ginkgonis</name>
    <dbReference type="NCBI Taxonomy" id="1630594"/>
    <lineage>
        <taxon>Bacteria</taxon>
        <taxon>Bacillati</taxon>
        <taxon>Actinomycetota</taxon>
        <taxon>Actinomycetes</taxon>
        <taxon>Micrococcales</taxon>
        <taxon>Micrococcaceae</taxon>
        <taxon>Arthrobacter</taxon>
    </lineage>
</organism>
<keyword evidence="3" id="KW-0720">Serine protease</keyword>